<name>A0ABW3U8T2_9GAMM</name>
<dbReference type="InterPro" id="IPR038225">
    <property type="entry name" value="TagF_sf"/>
</dbReference>
<dbReference type="Gene3D" id="3.40.1730.10">
    <property type="entry name" value="pa0076 domain"/>
    <property type="match status" value="1"/>
</dbReference>
<dbReference type="PIRSF" id="PIRSF029287">
    <property type="entry name" value="UCP029287"/>
    <property type="match status" value="1"/>
</dbReference>
<dbReference type="Pfam" id="PF09867">
    <property type="entry name" value="TagF_N"/>
    <property type="match status" value="1"/>
</dbReference>
<evidence type="ECO:0000313" key="2">
    <source>
        <dbReference type="Proteomes" id="UP001597264"/>
    </source>
</evidence>
<dbReference type="InterPro" id="IPR017748">
    <property type="entry name" value="TagF"/>
</dbReference>
<comment type="caution">
    <text evidence="1">The sequence shown here is derived from an EMBL/GenBank/DDBJ whole genome shotgun (WGS) entry which is preliminary data.</text>
</comment>
<reference evidence="2" key="1">
    <citation type="journal article" date="2019" name="Int. J. Syst. Evol. Microbiol.">
        <title>The Global Catalogue of Microorganisms (GCM) 10K type strain sequencing project: providing services to taxonomists for standard genome sequencing and annotation.</title>
        <authorList>
            <consortium name="The Broad Institute Genomics Platform"/>
            <consortium name="The Broad Institute Genome Sequencing Center for Infectious Disease"/>
            <person name="Wu L."/>
            <person name="Ma J."/>
        </authorList>
    </citation>
    <scope>NUCLEOTIDE SEQUENCE [LARGE SCALE GENOMIC DNA]</scope>
    <source>
        <strain evidence="2">CCUG 54356</strain>
    </source>
</reference>
<accession>A0ABW3U8T2</accession>
<protein>
    <submittedName>
        <fullName evidence="1">Type VI secretion system-associated protein TagF</fullName>
    </submittedName>
</protein>
<dbReference type="EMBL" id="JBHTLR010000005">
    <property type="protein sequence ID" value="MFD1215794.1"/>
    <property type="molecule type" value="Genomic_DNA"/>
</dbReference>
<dbReference type="RefSeq" id="WP_230436465.1">
    <property type="nucleotide sequence ID" value="NZ_CP087715.1"/>
</dbReference>
<gene>
    <name evidence="1" type="primary">tagF</name>
    <name evidence="1" type="ORF">ACFQ2X_04220</name>
</gene>
<evidence type="ECO:0000313" key="1">
    <source>
        <dbReference type="EMBL" id="MFD1215794.1"/>
    </source>
</evidence>
<keyword evidence="2" id="KW-1185">Reference proteome</keyword>
<proteinExistence type="predicted"/>
<sequence length="225" mass="24744">MNSGKTMKGVFGKLPAHGDFILRELPGVFSDTWDTWLQRSVHGSRELVGEAWLEHFLTSPIWRFALSPGVIDGRTWGGVLLPSVDSVGRYFPLTLCTAVEQSTSACDLIARAETWYSALSELGICALQEALTVDQLMERFPDYAVDSSRRDHVTENCNGAILSCGNTNLAQGFGCLLEQSLPDGNSHSVWWAPPTAERDSMMNLSYGLPEPELFAAMIGAPMTKW</sequence>
<dbReference type="NCBIfam" id="TIGR03373">
    <property type="entry name" value="VI_minor_4"/>
    <property type="match status" value="1"/>
</dbReference>
<dbReference type="Proteomes" id="UP001597264">
    <property type="component" value="Unassembled WGS sequence"/>
</dbReference>
<organism evidence="1 2">
    <name type="scientific">Microbulbifer celer</name>
    <dbReference type="NCBI Taxonomy" id="435905"/>
    <lineage>
        <taxon>Bacteria</taxon>
        <taxon>Pseudomonadati</taxon>
        <taxon>Pseudomonadota</taxon>
        <taxon>Gammaproteobacteria</taxon>
        <taxon>Cellvibrionales</taxon>
        <taxon>Microbulbiferaceae</taxon>
        <taxon>Microbulbifer</taxon>
    </lineage>
</organism>